<feature type="modified residue" description="4-aspartylphosphate" evidence="1">
    <location>
        <position position="56"/>
    </location>
</feature>
<name>A0A9X2EZL3_9SPHI</name>
<organism evidence="3 4">
    <name type="scientific">Solitalea agri</name>
    <dbReference type="NCBI Taxonomy" id="2953739"/>
    <lineage>
        <taxon>Bacteria</taxon>
        <taxon>Pseudomonadati</taxon>
        <taxon>Bacteroidota</taxon>
        <taxon>Sphingobacteriia</taxon>
        <taxon>Sphingobacteriales</taxon>
        <taxon>Sphingobacteriaceae</taxon>
        <taxon>Solitalea</taxon>
    </lineage>
</organism>
<dbReference type="InterPro" id="IPR011006">
    <property type="entry name" value="CheY-like_superfamily"/>
</dbReference>
<dbReference type="Gene3D" id="3.40.50.2300">
    <property type="match status" value="1"/>
</dbReference>
<proteinExistence type="predicted"/>
<dbReference type="PANTHER" id="PTHR44520">
    <property type="entry name" value="RESPONSE REGULATOR RCP1-RELATED"/>
    <property type="match status" value="1"/>
</dbReference>
<evidence type="ECO:0000313" key="4">
    <source>
        <dbReference type="Proteomes" id="UP001155182"/>
    </source>
</evidence>
<dbReference type="PROSITE" id="PS50110">
    <property type="entry name" value="RESPONSE_REGULATORY"/>
    <property type="match status" value="1"/>
</dbReference>
<dbReference type="SUPFAM" id="SSF52172">
    <property type="entry name" value="CheY-like"/>
    <property type="match status" value="1"/>
</dbReference>
<keyword evidence="4" id="KW-1185">Reference proteome</keyword>
<gene>
    <name evidence="3" type="ORF">NF867_03750</name>
</gene>
<protein>
    <submittedName>
        <fullName evidence="3">Response regulator</fullName>
    </submittedName>
</protein>
<dbReference type="InterPro" id="IPR001789">
    <property type="entry name" value="Sig_transdc_resp-reg_receiver"/>
</dbReference>
<evidence type="ECO:0000259" key="2">
    <source>
        <dbReference type="PROSITE" id="PS50110"/>
    </source>
</evidence>
<dbReference type="PANTHER" id="PTHR44520:SF2">
    <property type="entry name" value="RESPONSE REGULATOR RCP1"/>
    <property type="match status" value="1"/>
</dbReference>
<comment type="caution">
    <text evidence="3">The sequence shown here is derived from an EMBL/GenBank/DDBJ whole genome shotgun (WGS) entry which is preliminary data.</text>
</comment>
<evidence type="ECO:0000313" key="3">
    <source>
        <dbReference type="EMBL" id="MCO4291974.1"/>
    </source>
</evidence>
<dbReference type="AlphaFoldDB" id="A0A9X2EZL3"/>
<dbReference type="InterPro" id="IPR052893">
    <property type="entry name" value="TCS_response_regulator"/>
</dbReference>
<sequence>MLVDDSKIDLFLAERMIKLSGISNHIIACSSASDSLDYIRKNAHLNEMLPQLILLDIHMPEMDGFEFLAELIRFPLAVSQQMNVIMLTSSVDIKDQTMADANPIVTKLIKKPLDTDELRLVLDSLKCV</sequence>
<dbReference type="GO" id="GO:0000160">
    <property type="term" value="P:phosphorelay signal transduction system"/>
    <property type="evidence" value="ECO:0007669"/>
    <property type="project" value="InterPro"/>
</dbReference>
<reference evidence="3" key="1">
    <citation type="submission" date="2022-06" db="EMBL/GenBank/DDBJ databases">
        <title>Solitalea sp. MAHUQ-68 isolated from rhizospheric soil.</title>
        <authorList>
            <person name="Huq M.A."/>
        </authorList>
    </citation>
    <scope>NUCLEOTIDE SEQUENCE</scope>
    <source>
        <strain evidence="3">MAHUQ-68</strain>
    </source>
</reference>
<feature type="domain" description="Response regulatory" evidence="2">
    <location>
        <begin position="1"/>
        <end position="126"/>
    </location>
</feature>
<dbReference type="SMART" id="SM00448">
    <property type="entry name" value="REC"/>
    <property type="match status" value="1"/>
</dbReference>
<accession>A0A9X2EZL3</accession>
<dbReference type="Proteomes" id="UP001155182">
    <property type="component" value="Unassembled WGS sequence"/>
</dbReference>
<dbReference type="Pfam" id="PF00072">
    <property type="entry name" value="Response_reg"/>
    <property type="match status" value="1"/>
</dbReference>
<dbReference type="EMBL" id="JAMWYS010000013">
    <property type="protein sequence ID" value="MCO4291974.1"/>
    <property type="molecule type" value="Genomic_DNA"/>
</dbReference>
<evidence type="ECO:0000256" key="1">
    <source>
        <dbReference type="PROSITE-ProRule" id="PRU00169"/>
    </source>
</evidence>
<keyword evidence="1" id="KW-0597">Phosphoprotein</keyword>